<organism evidence="2 3">
    <name type="scientific">Endozoicomonas montiporae</name>
    <dbReference type="NCBI Taxonomy" id="1027273"/>
    <lineage>
        <taxon>Bacteria</taxon>
        <taxon>Pseudomonadati</taxon>
        <taxon>Pseudomonadota</taxon>
        <taxon>Gammaproteobacteria</taxon>
        <taxon>Oceanospirillales</taxon>
        <taxon>Endozoicomonadaceae</taxon>
        <taxon>Endozoicomonas</taxon>
    </lineage>
</organism>
<comment type="caution">
    <text evidence="2">The sequence shown here is derived from an EMBL/GenBank/DDBJ whole genome shotgun (WGS) entry which is preliminary data.</text>
</comment>
<accession>A0A081MYL1</accession>
<keyword evidence="3" id="KW-1185">Reference proteome</keyword>
<evidence type="ECO:0000313" key="2">
    <source>
        <dbReference type="EMBL" id="KEQ11284.1"/>
    </source>
</evidence>
<dbReference type="Pfam" id="PF23854">
    <property type="entry name" value="DUF7217"/>
    <property type="match status" value="1"/>
</dbReference>
<gene>
    <name evidence="2" type="ORF">GZ77_26080</name>
</gene>
<dbReference type="InterPro" id="IPR055641">
    <property type="entry name" value="DUF7217"/>
</dbReference>
<proteinExistence type="predicted"/>
<dbReference type="EMBL" id="JOKG01000009">
    <property type="protein sequence ID" value="KEQ11284.1"/>
    <property type="molecule type" value="Genomic_DNA"/>
</dbReference>
<evidence type="ECO:0000313" key="3">
    <source>
        <dbReference type="Proteomes" id="UP000028006"/>
    </source>
</evidence>
<dbReference type="Proteomes" id="UP000028006">
    <property type="component" value="Unassembled WGS sequence"/>
</dbReference>
<sequence length="217" mass="22412">MNLNKELYDKILGDGLNIQSPADAEISQASDQLSTAIEELEQLSALGVDVDDAIASLQSTQSELDGASSHINNQKPELTRQLGQADMVNRLDAVGSDIPSGCFNTAGSTGMITGGFNDLFSGIGSGAADISKAIARYLNGEISESELLALLGGLTSSMGGLVASIGKAIAGENSLLAELARKVSAMSLSQQLSGLWGNPCSQAVLDQTLPEDVKDLL</sequence>
<protein>
    <recommendedName>
        <fullName evidence="1">DUF7217 domain-containing protein</fullName>
    </recommendedName>
</protein>
<dbReference type="AlphaFoldDB" id="A0A081MYL1"/>
<feature type="domain" description="DUF7217" evidence="1">
    <location>
        <begin position="22"/>
        <end position="216"/>
    </location>
</feature>
<reference evidence="2 3" key="1">
    <citation type="submission" date="2014-06" db="EMBL/GenBank/DDBJ databases">
        <title>Whole Genome Sequences of Three Symbiotic Endozoicomonas Bacteria.</title>
        <authorList>
            <person name="Neave M.J."/>
            <person name="Apprill A."/>
            <person name="Voolstra C.R."/>
        </authorList>
    </citation>
    <scope>NUCLEOTIDE SEQUENCE [LARGE SCALE GENOMIC DNA]</scope>
    <source>
        <strain evidence="2 3">LMG 24815</strain>
    </source>
</reference>
<evidence type="ECO:0000259" key="1">
    <source>
        <dbReference type="Pfam" id="PF23854"/>
    </source>
</evidence>
<name>A0A081MYL1_9GAMM</name>
<dbReference type="RefSeq" id="WP_034879984.1">
    <property type="nucleotide sequence ID" value="NZ_JOKG01000009.1"/>
</dbReference>